<dbReference type="Proteomes" id="UP001409585">
    <property type="component" value="Unassembled WGS sequence"/>
</dbReference>
<sequence length="332" mass="36549">MLTDNRLKLLILALSLTSYSGAGHAEIDWVSATLDNDLFVGNDSGYSNGLFLSFYDVGSTSEELPSSDFWVSPLMWSMTDKQSSGAVNAYMFGQSMNTPSDISIVNPDQNELPYSALLAFTNSYLKITPNFADRASTTIGVVGPIALGEDAQKLVHKMTGSDEPKGWDTQLENELVFQFSRGRTWRNWESASANFDLLTNVDASIGTISSTLGAGLTLRYGRNLLSSYATTLFNNSRTTNPTAVNGGWYFYLGAQTGYFFNQIFTDGNTFEDSRSIDYDHEYISLSAGFAYSWPNSSITFAVNDSNLLQTGDTEDALEDLTQFGTITFAWRL</sequence>
<proteinExistence type="predicted"/>
<keyword evidence="1" id="KW-0732">Signal</keyword>
<organism evidence="2 3">
    <name type="scientific">Halioxenophilus aromaticivorans</name>
    <dbReference type="NCBI Taxonomy" id="1306992"/>
    <lineage>
        <taxon>Bacteria</taxon>
        <taxon>Pseudomonadati</taxon>
        <taxon>Pseudomonadota</taxon>
        <taxon>Gammaproteobacteria</taxon>
        <taxon>Alteromonadales</taxon>
        <taxon>Alteromonadaceae</taxon>
        <taxon>Halioxenophilus</taxon>
    </lineage>
</organism>
<evidence type="ECO:0000313" key="3">
    <source>
        <dbReference type="Proteomes" id="UP001409585"/>
    </source>
</evidence>
<gene>
    <name evidence="2" type="ORF">GCM10025791_25310</name>
</gene>
<dbReference type="InterPro" id="IPR018707">
    <property type="entry name" value="LpxR"/>
</dbReference>
<evidence type="ECO:0000256" key="1">
    <source>
        <dbReference type="SAM" id="SignalP"/>
    </source>
</evidence>
<evidence type="ECO:0000313" key="2">
    <source>
        <dbReference type="EMBL" id="GAA4945105.1"/>
    </source>
</evidence>
<dbReference type="Gene3D" id="2.40.128.140">
    <property type="entry name" value="Outer membrane protein"/>
    <property type="match status" value="1"/>
</dbReference>
<comment type="caution">
    <text evidence="2">The sequence shown here is derived from an EMBL/GenBank/DDBJ whole genome shotgun (WGS) entry which is preliminary data.</text>
</comment>
<dbReference type="InterPro" id="IPR037107">
    <property type="entry name" value="Put_OMP_sf"/>
</dbReference>
<reference evidence="3" key="1">
    <citation type="journal article" date="2019" name="Int. J. Syst. Evol. Microbiol.">
        <title>The Global Catalogue of Microorganisms (GCM) 10K type strain sequencing project: providing services to taxonomists for standard genome sequencing and annotation.</title>
        <authorList>
            <consortium name="The Broad Institute Genomics Platform"/>
            <consortium name="The Broad Institute Genome Sequencing Center for Infectious Disease"/>
            <person name="Wu L."/>
            <person name="Ma J."/>
        </authorList>
    </citation>
    <scope>NUCLEOTIDE SEQUENCE [LARGE SCALE GENOMIC DNA]</scope>
    <source>
        <strain evidence="3">JCM 19134</strain>
    </source>
</reference>
<accession>A0AAV3U3K4</accession>
<dbReference type="RefSeq" id="WP_345422573.1">
    <property type="nucleotide sequence ID" value="NZ_AP031496.1"/>
</dbReference>
<feature type="chain" id="PRO_5043763811" evidence="1">
    <location>
        <begin position="26"/>
        <end position="332"/>
    </location>
</feature>
<dbReference type="EMBL" id="BAABLX010000024">
    <property type="protein sequence ID" value="GAA4945105.1"/>
    <property type="molecule type" value="Genomic_DNA"/>
</dbReference>
<name>A0AAV3U3K4_9ALTE</name>
<keyword evidence="3" id="KW-1185">Reference proteome</keyword>
<dbReference type="AlphaFoldDB" id="A0AAV3U3K4"/>
<protein>
    <submittedName>
        <fullName evidence="2">Lipid A deacylase LpxR family protein</fullName>
    </submittedName>
</protein>
<feature type="signal peptide" evidence="1">
    <location>
        <begin position="1"/>
        <end position="25"/>
    </location>
</feature>
<dbReference type="Pfam" id="PF09982">
    <property type="entry name" value="LpxR"/>
    <property type="match status" value="1"/>
</dbReference>